<reference evidence="1 2" key="1">
    <citation type="submission" date="2024-01" db="EMBL/GenBank/DDBJ databases">
        <title>The genomes of 5 underutilized Papilionoideae crops provide insights into root nodulation and disease resistanc.</title>
        <authorList>
            <person name="Yuan L."/>
        </authorList>
    </citation>
    <scope>NUCLEOTIDE SEQUENCE [LARGE SCALE GENOMIC DNA]</scope>
    <source>
        <strain evidence="1">ZHUSHIDOU_FW_LH</strain>
        <tissue evidence="1">Leaf</tissue>
    </source>
</reference>
<dbReference type="Proteomes" id="UP001372338">
    <property type="component" value="Unassembled WGS sequence"/>
</dbReference>
<protein>
    <submittedName>
        <fullName evidence="1">Uncharacterized protein</fullName>
    </submittedName>
</protein>
<dbReference type="EMBL" id="JAYWIO010000002">
    <property type="protein sequence ID" value="KAK7281890.1"/>
    <property type="molecule type" value="Genomic_DNA"/>
</dbReference>
<dbReference type="AlphaFoldDB" id="A0AAN9IKR2"/>
<evidence type="ECO:0000313" key="2">
    <source>
        <dbReference type="Proteomes" id="UP001372338"/>
    </source>
</evidence>
<accession>A0AAN9IKR2</accession>
<sequence>MSTGGGKRSRDGSLDIGHLIEAFRVRELWNREYLEGRMTLPLDIWSCDVYLAHSLDFPTSTQIIISLAVSPPNPARMRASFLAGSSVPTLLKKRFSTLRRS</sequence>
<name>A0AAN9IKR2_CROPI</name>
<comment type="caution">
    <text evidence="1">The sequence shown here is derived from an EMBL/GenBank/DDBJ whole genome shotgun (WGS) entry which is preliminary data.</text>
</comment>
<keyword evidence="2" id="KW-1185">Reference proteome</keyword>
<organism evidence="1 2">
    <name type="scientific">Crotalaria pallida</name>
    <name type="common">Smooth rattlebox</name>
    <name type="synonym">Crotalaria striata</name>
    <dbReference type="NCBI Taxonomy" id="3830"/>
    <lineage>
        <taxon>Eukaryota</taxon>
        <taxon>Viridiplantae</taxon>
        <taxon>Streptophyta</taxon>
        <taxon>Embryophyta</taxon>
        <taxon>Tracheophyta</taxon>
        <taxon>Spermatophyta</taxon>
        <taxon>Magnoliopsida</taxon>
        <taxon>eudicotyledons</taxon>
        <taxon>Gunneridae</taxon>
        <taxon>Pentapetalae</taxon>
        <taxon>rosids</taxon>
        <taxon>fabids</taxon>
        <taxon>Fabales</taxon>
        <taxon>Fabaceae</taxon>
        <taxon>Papilionoideae</taxon>
        <taxon>50 kb inversion clade</taxon>
        <taxon>genistoids sensu lato</taxon>
        <taxon>core genistoids</taxon>
        <taxon>Crotalarieae</taxon>
        <taxon>Crotalaria</taxon>
    </lineage>
</organism>
<gene>
    <name evidence="1" type="ORF">RIF29_10246</name>
</gene>
<evidence type="ECO:0000313" key="1">
    <source>
        <dbReference type="EMBL" id="KAK7281890.1"/>
    </source>
</evidence>
<proteinExistence type="predicted"/>